<name>A0A401NMT3_SCYTO</name>
<dbReference type="STRING" id="75743.A0A401NMT3"/>
<organism evidence="1 2">
    <name type="scientific">Scyliorhinus torazame</name>
    <name type="common">Cloudy catshark</name>
    <name type="synonym">Catulus torazame</name>
    <dbReference type="NCBI Taxonomy" id="75743"/>
    <lineage>
        <taxon>Eukaryota</taxon>
        <taxon>Metazoa</taxon>
        <taxon>Chordata</taxon>
        <taxon>Craniata</taxon>
        <taxon>Vertebrata</taxon>
        <taxon>Chondrichthyes</taxon>
        <taxon>Elasmobranchii</taxon>
        <taxon>Galeomorphii</taxon>
        <taxon>Galeoidea</taxon>
        <taxon>Carcharhiniformes</taxon>
        <taxon>Scyliorhinidae</taxon>
        <taxon>Scyliorhinus</taxon>
    </lineage>
</organism>
<sequence length="378" mass="43083">MDLECTKITDFSQHPIPKSQMALLHADQDTESVESVSNQIITKIPKTLNGRRSKLIVHLDLNNTVLLSDAITRQGPRKALSSFLTTVTWGRINQEGKWEWLSNVPSLNPPCDGAVSYYSQFGKPLDFMETSDGSLFKKVFTDHLQTVEWKDPQNELLSITDEDGKKYHRILPSFFELIDCLSSQGREFAIILRTFGSDLSRTLKTIQVTLSGQHPQYQHLQMKHLPLRIAPGKIRCNKKNVVLTLGSERISTQSSPRAVYHYFSSLEGIVGFQDHFDWWARNNFSNHGGKPFWIDPSETEIQHIFIDDNIRLNDAESIVHPQVFVEDGAGTRIASTSELYDICLVQTDLLGAIHDRNYFIKCVQQCEENYSNYTAHSH</sequence>
<dbReference type="Proteomes" id="UP000288216">
    <property type="component" value="Unassembled WGS sequence"/>
</dbReference>
<dbReference type="PANTHER" id="PTHR36960">
    <property type="entry name" value="SI:DKEY-32E6.3"/>
    <property type="match status" value="1"/>
</dbReference>
<dbReference type="PANTHER" id="PTHR36960:SF1">
    <property type="entry name" value="SI:DKEY-32E6.3"/>
    <property type="match status" value="1"/>
</dbReference>
<comment type="caution">
    <text evidence="1">The sequence shown here is derived from an EMBL/GenBank/DDBJ whole genome shotgun (WGS) entry which is preliminary data.</text>
</comment>
<dbReference type="AlphaFoldDB" id="A0A401NMT3"/>
<proteinExistence type="predicted"/>
<gene>
    <name evidence="1" type="ORF">scyTo_0007186</name>
</gene>
<reference evidence="1 2" key="1">
    <citation type="journal article" date="2018" name="Nat. Ecol. Evol.">
        <title>Shark genomes provide insights into elasmobranch evolution and the origin of vertebrates.</title>
        <authorList>
            <person name="Hara Y"/>
            <person name="Yamaguchi K"/>
            <person name="Onimaru K"/>
            <person name="Kadota M"/>
            <person name="Koyanagi M"/>
            <person name="Keeley SD"/>
            <person name="Tatsumi K"/>
            <person name="Tanaka K"/>
            <person name="Motone F"/>
            <person name="Kageyama Y"/>
            <person name="Nozu R"/>
            <person name="Adachi N"/>
            <person name="Nishimura O"/>
            <person name="Nakagawa R"/>
            <person name="Tanegashima C"/>
            <person name="Kiyatake I"/>
            <person name="Matsumoto R"/>
            <person name="Murakumo K"/>
            <person name="Nishida K"/>
            <person name="Terakita A"/>
            <person name="Kuratani S"/>
            <person name="Sato K"/>
            <person name="Hyodo S Kuraku.S."/>
        </authorList>
    </citation>
    <scope>NUCLEOTIDE SEQUENCE [LARGE SCALE GENOMIC DNA]</scope>
</reference>
<keyword evidence="2" id="KW-1185">Reference proteome</keyword>
<evidence type="ECO:0000313" key="2">
    <source>
        <dbReference type="Proteomes" id="UP000288216"/>
    </source>
</evidence>
<dbReference type="EMBL" id="BFAA01002557">
    <property type="protein sequence ID" value="GCB62205.1"/>
    <property type="molecule type" value="Genomic_DNA"/>
</dbReference>
<dbReference type="OMA" id="CEGAVSY"/>
<evidence type="ECO:0000313" key="1">
    <source>
        <dbReference type="EMBL" id="GCB62205.1"/>
    </source>
</evidence>
<protein>
    <submittedName>
        <fullName evidence="1">Uncharacterized protein</fullName>
    </submittedName>
</protein>
<dbReference type="OrthoDB" id="417678at2759"/>
<accession>A0A401NMT3</accession>